<protein>
    <submittedName>
        <fullName evidence="1">Uncharacterized protein</fullName>
    </submittedName>
</protein>
<comment type="caution">
    <text evidence="1">The sequence shown here is derived from an EMBL/GenBank/DDBJ whole genome shotgun (WGS) entry which is preliminary data.</text>
</comment>
<dbReference type="EMBL" id="CM046398">
    <property type="protein sequence ID" value="KAI8532322.1"/>
    <property type="molecule type" value="Genomic_DNA"/>
</dbReference>
<dbReference type="Proteomes" id="UP001062846">
    <property type="component" value="Chromosome 11"/>
</dbReference>
<organism evidence="1 2">
    <name type="scientific">Rhododendron molle</name>
    <name type="common">Chinese azalea</name>
    <name type="synonym">Azalea mollis</name>
    <dbReference type="NCBI Taxonomy" id="49168"/>
    <lineage>
        <taxon>Eukaryota</taxon>
        <taxon>Viridiplantae</taxon>
        <taxon>Streptophyta</taxon>
        <taxon>Embryophyta</taxon>
        <taxon>Tracheophyta</taxon>
        <taxon>Spermatophyta</taxon>
        <taxon>Magnoliopsida</taxon>
        <taxon>eudicotyledons</taxon>
        <taxon>Gunneridae</taxon>
        <taxon>Pentapetalae</taxon>
        <taxon>asterids</taxon>
        <taxon>Ericales</taxon>
        <taxon>Ericaceae</taxon>
        <taxon>Ericoideae</taxon>
        <taxon>Rhodoreae</taxon>
        <taxon>Rhododendron</taxon>
    </lineage>
</organism>
<gene>
    <name evidence="1" type="ORF">RHMOL_Rhmol11G0204900</name>
</gene>
<accession>A0ACC0LVD1</accession>
<name>A0ACC0LVD1_RHOML</name>
<reference evidence="1" key="1">
    <citation type="submission" date="2022-02" db="EMBL/GenBank/DDBJ databases">
        <title>Plant Genome Project.</title>
        <authorList>
            <person name="Zhang R.-G."/>
        </authorList>
    </citation>
    <scope>NUCLEOTIDE SEQUENCE</scope>
    <source>
        <strain evidence="1">AT1</strain>
    </source>
</reference>
<keyword evidence="2" id="KW-1185">Reference proteome</keyword>
<evidence type="ECO:0000313" key="1">
    <source>
        <dbReference type="EMBL" id="KAI8532322.1"/>
    </source>
</evidence>
<proteinExistence type="predicted"/>
<evidence type="ECO:0000313" key="2">
    <source>
        <dbReference type="Proteomes" id="UP001062846"/>
    </source>
</evidence>
<sequence length="60" mass="6574">MDLPNLSPENPFLSATPSLLISTPLFSPSPTSFPRISDLSCFVVLGVCNMWDIMLGVCWD</sequence>